<dbReference type="eggNOG" id="ENOG5030PHC">
    <property type="taxonomic scope" value="Bacteria"/>
</dbReference>
<keyword evidence="1" id="KW-0812">Transmembrane</keyword>
<evidence type="ECO:0008006" key="4">
    <source>
        <dbReference type="Google" id="ProtNLM"/>
    </source>
</evidence>
<dbReference type="AlphaFoldDB" id="E6SX08"/>
<evidence type="ECO:0000256" key="1">
    <source>
        <dbReference type="SAM" id="Phobius"/>
    </source>
</evidence>
<dbReference type="EMBL" id="CP002352">
    <property type="protein sequence ID" value="ADV44696.1"/>
    <property type="molecule type" value="Genomic_DNA"/>
</dbReference>
<accession>E6SX08</accession>
<name>E6SX08_BACT6</name>
<keyword evidence="1" id="KW-0472">Membrane</keyword>
<dbReference type="KEGG" id="bhl:Bache_2752"/>
<gene>
    <name evidence="2" type="ordered locus">Bache_2752</name>
</gene>
<dbReference type="HOGENOM" id="CLU_2104147_0_0_10"/>
<dbReference type="STRING" id="693979.Bache_2752"/>
<dbReference type="Proteomes" id="UP000008630">
    <property type="component" value="Chromosome"/>
</dbReference>
<keyword evidence="3" id="KW-1185">Reference proteome</keyword>
<evidence type="ECO:0000313" key="3">
    <source>
        <dbReference type="Proteomes" id="UP000008630"/>
    </source>
</evidence>
<dbReference type="RefSeq" id="WP_013548283.1">
    <property type="nucleotide sequence ID" value="NC_014933.1"/>
</dbReference>
<evidence type="ECO:0000313" key="2">
    <source>
        <dbReference type="EMBL" id="ADV44696.1"/>
    </source>
</evidence>
<feature type="transmembrane region" description="Helical" evidence="1">
    <location>
        <begin position="29"/>
        <end position="54"/>
    </location>
</feature>
<feature type="transmembrane region" description="Helical" evidence="1">
    <location>
        <begin position="84"/>
        <end position="109"/>
    </location>
</feature>
<proteinExistence type="predicted"/>
<reference key="1">
    <citation type="submission" date="2010-11" db="EMBL/GenBank/DDBJ databases">
        <title>The complete genome of Bacteroides helcogenes P 36-108.</title>
        <authorList>
            <consortium name="US DOE Joint Genome Institute (JGI-PGF)"/>
            <person name="Lucas S."/>
            <person name="Copeland A."/>
            <person name="Lapidus A."/>
            <person name="Bruce D."/>
            <person name="Goodwin L."/>
            <person name="Pitluck S."/>
            <person name="Kyrpides N."/>
            <person name="Mavromatis K."/>
            <person name="Ivanova N."/>
            <person name="Zeytun A."/>
            <person name="Brettin T."/>
            <person name="Detter J.C."/>
            <person name="Tapia R."/>
            <person name="Han C."/>
            <person name="Land M."/>
            <person name="Hauser L."/>
            <person name="Markowitz V."/>
            <person name="Cheng J.-F."/>
            <person name="Hugenholtz P."/>
            <person name="Woyke T."/>
            <person name="Wu D."/>
            <person name="Gronow S."/>
            <person name="Wellnitz S."/>
            <person name="Brambilla E."/>
            <person name="Klenk H.-P."/>
            <person name="Eisen J.A."/>
        </authorList>
    </citation>
    <scope>NUCLEOTIDE SEQUENCE</scope>
    <source>
        <strain>P 36-108</strain>
    </source>
</reference>
<keyword evidence="1" id="KW-1133">Transmembrane helix</keyword>
<sequence>MEMIFIIIGIIVALGLVLKSNQTSTKKNQIITALALSVTLTLMCPLIGIIPLYYSIKAWIKQRKDNPLWEKELKNAYKWAKRCAVIYAVFMFVSVILYIILMYCAYYNVDLSWLF</sequence>
<reference evidence="2 3" key="2">
    <citation type="journal article" date="2011" name="Stand. Genomic Sci.">
        <title>Complete genome sequence of Bacteroides helcogenes type strain (P 36-108).</title>
        <authorList>
            <person name="Pati A."/>
            <person name="Gronow S."/>
            <person name="Zeytun A."/>
            <person name="Lapidus A."/>
            <person name="Nolan M."/>
            <person name="Hammon N."/>
            <person name="Deshpande S."/>
            <person name="Cheng J.F."/>
            <person name="Tapia R."/>
            <person name="Han C."/>
            <person name="Goodwin L."/>
            <person name="Pitluck S."/>
            <person name="Liolios K."/>
            <person name="Pagani I."/>
            <person name="Ivanova N."/>
            <person name="Mavromatis K."/>
            <person name="Chen A."/>
            <person name="Palaniappan K."/>
            <person name="Land M."/>
            <person name="Hauser L."/>
            <person name="Chang Y.J."/>
            <person name="Jeffries C.D."/>
            <person name="Detter J.C."/>
            <person name="Brambilla E."/>
            <person name="Rohde M."/>
            <person name="Goker M."/>
            <person name="Woyke T."/>
            <person name="Bristow J."/>
            <person name="Eisen J.A."/>
            <person name="Markowitz V."/>
            <person name="Hugenholtz P."/>
            <person name="Kyrpides N.C."/>
            <person name="Klenk H.P."/>
            <person name="Lucas S."/>
        </authorList>
    </citation>
    <scope>NUCLEOTIDE SEQUENCE [LARGE SCALE GENOMIC DNA]</scope>
    <source>
        <strain evidence="3">ATCC 35417 / DSM 20613 / JCM 6297 / CCUG 15421 / P 36-108</strain>
    </source>
</reference>
<protein>
    <recommendedName>
        <fullName evidence="4">Transmembrane protein</fullName>
    </recommendedName>
</protein>
<dbReference type="OrthoDB" id="10003655at2"/>
<organism evidence="2 3">
    <name type="scientific">Bacteroides helcogenes (strain ATCC 35417 / DSM 20613 / JCM 6297 / CCUG 15421 / P 36-108)</name>
    <dbReference type="NCBI Taxonomy" id="693979"/>
    <lineage>
        <taxon>Bacteria</taxon>
        <taxon>Pseudomonadati</taxon>
        <taxon>Bacteroidota</taxon>
        <taxon>Bacteroidia</taxon>
        <taxon>Bacteroidales</taxon>
        <taxon>Bacteroidaceae</taxon>
        <taxon>Bacteroides</taxon>
    </lineage>
</organism>